<comment type="similarity">
    <text evidence="1">Belongs to the metallo-dependent hydrolases superfamily. TatD-type hydrolase family.</text>
</comment>
<keyword evidence="3" id="KW-0479">Metal-binding</keyword>
<dbReference type="AlphaFoldDB" id="I2H1Q6"/>
<dbReference type="OMA" id="YGGSQKH"/>
<proteinExistence type="inferred from homology"/>
<dbReference type="InterPro" id="IPR032466">
    <property type="entry name" value="Metal_Hydrolase"/>
</dbReference>
<dbReference type="OrthoDB" id="6079689at2759"/>
<dbReference type="KEGG" id="tbl:TBLA_0C05120"/>
<evidence type="ECO:0000313" key="5">
    <source>
        <dbReference type="EMBL" id="CCH60308.1"/>
    </source>
</evidence>
<keyword evidence="4" id="KW-0378">Hydrolase</keyword>
<dbReference type="PANTHER" id="PTHR10060:SF15">
    <property type="entry name" value="DEOXYRIBONUCLEASE TATDN1"/>
    <property type="match status" value="1"/>
</dbReference>
<dbReference type="RefSeq" id="XP_004179827.1">
    <property type="nucleotide sequence ID" value="XM_004179779.1"/>
</dbReference>
<keyword evidence="2" id="KW-0540">Nuclease</keyword>
<dbReference type="CDD" id="cd01310">
    <property type="entry name" value="TatD_DNAse"/>
    <property type="match status" value="1"/>
</dbReference>
<protein>
    <submittedName>
        <fullName evidence="5">Uncharacterized protein</fullName>
    </submittedName>
</protein>
<evidence type="ECO:0000256" key="3">
    <source>
        <dbReference type="ARBA" id="ARBA00022723"/>
    </source>
</evidence>
<dbReference type="EMBL" id="HE806318">
    <property type="protein sequence ID" value="CCH60308.1"/>
    <property type="molecule type" value="Genomic_DNA"/>
</dbReference>
<accession>I2H1Q6</accession>
<reference evidence="5 6" key="1">
    <citation type="journal article" date="2011" name="Proc. Natl. Acad. Sci. U.S.A.">
        <title>Evolutionary erosion of yeast sex chromosomes by mating-type switching accidents.</title>
        <authorList>
            <person name="Gordon J.L."/>
            <person name="Armisen D."/>
            <person name="Proux-Wera E."/>
            <person name="Oheigeartaigh S.S."/>
            <person name="Byrne K.P."/>
            <person name="Wolfe K.H."/>
        </authorList>
    </citation>
    <scope>NUCLEOTIDE SEQUENCE [LARGE SCALE GENOMIC DNA]</scope>
    <source>
        <strain evidence="6">ATCC 34711 / CBS 6284 / DSM 70876 / NBRC 10599 / NRRL Y-10934 / UCD 77-7</strain>
    </source>
</reference>
<dbReference type="GO" id="GO:0046872">
    <property type="term" value="F:metal ion binding"/>
    <property type="evidence" value="ECO:0007669"/>
    <property type="project" value="UniProtKB-KW"/>
</dbReference>
<evidence type="ECO:0000256" key="2">
    <source>
        <dbReference type="ARBA" id="ARBA00022722"/>
    </source>
</evidence>
<dbReference type="GO" id="GO:0008296">
    <property type="term" value="F:3'-5'-DNA exonuclease activity"/>
    <property type="evidence" value="ECO:0007669"/>
    <property type="project" value="TreeGrafter"/>
</dbReference>
<dbReference type="InterPro" id="IPR050891">
    <property type="entry name" value="TatD-type_Hydrolase"/>
</dbReference>
<evidence type="ECO:0000256" key="4">
    <source>
        <dbReference type="ARBA" id="ARBA00022801"/>
    </source>
</evidence>
<dbReference type="GeneID" id="14495288"/>
<dbReference type="HOGENOM" id="CLU_031506_1_0_1"/>
<evidence type="ECO:0000313" key="6">
    <source>
        <dbReference type="Proteomes" id="UP000002866"/>
    </source>
</evidence>
<dbReference type="FunCoup" id="I2H1Q6">
    <property type="interactions" value="610"/>
</dbReference>
<dbReference type="SUPFAM" id="SSF51556">
    <property type="entry name" value="Metallo-dependent hydrolases"/>
    <property type="match status" value="1"/>
</dbReference>
<dbReference type="GO" id="GO:0005829">
    <property type="term" value="C:cytosol"/>
    <property type="evidence" value="ECO:0007669"/>
    <property type="project" value="TreeGrafter"/>
</dbReference>
<evidence type="ECO:0000256" key="1">
    <source>
        <dbReference type="ARBA" id="ARBA00009275"/>
    </source>
</evidence>
<sequence length="395" mass="45892">MMSVSRYYDIAVNLTDPMFRGIYRGKQRHSNDMQNVLKRCSLVNIKQILVTGSSIVETKEAIDICKTYGSLELPLYYTIGVHPCCVNEFGRNLHEDETLRVTIDSPSNNEDYNSKVYIDAINDTKFSHEKLKELYKLMEARIQLDPKNFRAIGEFGLDYDRLNYSSQEMQRVFFEEQLKLVCILHENSKLQKPIPLFLHMRSACSDFIDILKRFLNGFIDEKDSFQLKSLIKAQENESNKLNFQYKLPPDMKFVVHSFTDTKENLKKLLNLSKNCYIGLNGASLRDETNIESAKELPINRMLIETDAPWCDIRKTHQSYPYLLNSGYKSPFTMVKKEKFDKILDSDEKKELTMIKERNEPCSIVQVAHVLSDLKNIPVEELAESVYKTSCEVYGE</sequence>
<name>I2H1Q6_HENB6</name>
<dbReference type="Proteomes" id="UP000002866">
    <property type="component" value="Chromosome 3"/>
</dbReference>
<keyword evidence="6" id="KW-1185">Reference proteome</keyword>
<dbReference type="PANTHER" id="PTHR10060">
    <property type="entry name" value="TATD FAMILY DEOXYRIBONUCLEASE"/>
    <property type="match status" value="1"/>
</dbReference>
<dbReference type="Gene3D" id="3.20.20.140">
    <property type="entry name" value="Metal-dependent hydrolases"/>
    <property type="match status" value="1"/>
</dbReference>
<organism evidence="5 6">
    <name type="scientific">Henningerozyma blattae (strain ATCC 34711 / CBS 6284 / DSM 70876 / NBRC 10599 / NRRL Y-10934 / UCD 77-7)</name>
    <name type="common">Yeast</name>
    <name type="synonym">Tetrapisispora blattae</name>
    <dbReference type="NCBI Taxonomy" id="1071380"/>
    <lineage>
        <taxon>Eukaryota</taxon>
        <taxon>Fungi</taxon>
        <taxon>Dikarya</taxon>
        <taxon>Ascomycota</taxon>
        <taxon>Saccharomycotina</taxon>
        <taxon>Saccharomycetes</taxon>
        <taxon>Saccharomycetales</taxon>
        <taxon>Saccharomycetaceae</taxon>
        <taxon>Henningerozyma</taxon>
    </lineage>
</organism>
<dbReference type="InParanoid" id="I2H1Q6"/>
<dbReference type="eggNOG" id="KOG3020">
    <property type="taxonomic scope" value="Eukaryota"/>
</dbReference>
<gene>
    <name evidence="5" type="primary">TBLA0C05120</name>
    <name evidence="5" type="ORF">TBLA_0C05120</name>
</gene>
<dbReference type="InterPro" id="IPR001130">
    <property type="entry name" value="TatD-like"/>
</dbReference>
<dbReference type="Pfam" id="PF01026">
    <property type="entry name" value="TatD_DNase"/>
    <property type="match status" value="1"/>
</dbReference>